<gene>
    <name evidence="2" type="ORF">MIMGU_mgv1a009475mg</name>
</gene>
<evidence type="ECO:0000313" key="3">
    <source>
        <dbReference type="Proteomes" id="UP000030748"/>
    </source>
</evidence>
<name>A0A022RYF5_ERYGU</name>
<accession>A0A022RYF5</accession>
<feature type="transmembrane region" description="Helical" evidence="1">
    <location>
        <begin position="164"/>
        <end position="180"/>
    </location>
</feature>
<dbReference type="STRING" id="4155.A0A022RYF5"/>
<reference evidence="2 3" key="1">
    <citation type="journal article" date="2013" name="Proc. Natl. Acad. Sci. U.S.A.">
        <title>Fine-scale variation in meiotic recombination in Mimulus inferred from population shotgun sequencing.</title>
        <authorList>
            <person name="Hellsten U."/>
            <person name="Wright K.M."/>
            <person name="Jenkins J."/>
            <person name="Shu S."/>
            <person name="Yuan Y."/>
            <person name="Wessler S.R."/>
            <person name="Schmutz J."/>
            <person name="Willis J.H."/>
            <person name="Rokhsar D.S."/>
        </authorList>
    </citation>
    <scope>NUCLEOTIDE SEQUENCE [LARGE SCALE GENOMIC DNA]</scope>
    <source>
        <strain evidence="3">cv. DUN x IM62</strain>
    </source>
</reference>
<dbReference type="PANTHER" id="PTHR33918:SF4">
    <property type="entry name" value="ABC-2 TYPE TRANSPORTER DOMAIN-CONTAINING PROTEIN"/>
    <property type="match status" value="1"/>
</dbReference>
<dbReference type="eggNOG" id="ENOG502QVH0">
    <property type="taxonomic scope" value="Eukaryota"/>
</dbReference>
<keyword evidence="3" id="KW-1185">Reference proteome</keyword>
<sequence length="340" mass="38174">MNLQSACVSLPNYPPPTHFSPPRFHSVNKHYGNHTSLIRKMPRSQFELKSVMPCLRSGVVIPAANFNRPRKLGFRVNASKGGEEPFRGKSGSISFGGLSHQSVEESKLVSAPFKEKSGSLLWVLAPVALISSIVIPQFFIVGAIEDTFKNEVFAELISSLSTELTFYAGLAMFLFITHRIQKPYLHFTSKRWSLITGLKGYLSSAFFTMGFKVFAPIMAVFVTWPLLGFPALVSVAPFLTGCLAQYLFEKVLDRNESSCWPLIPIIFEVYRIYQLTRATGFLEKLIYGMREANVTPAVLERTGALISMMVTFRILGVFCLWSLLTFLLRLFPSRPVSENY</sequence>
<dbReference type="OMA" id="AMIVTFQ"/>
<dbReference type="KEGG" id="egt:105965544"/>
<dbReference type="OrthoDB" id="1927955at2759"/>
<dbReference type="PANTHER" id="PTHR33918">
    <property type="entry name" value="OS01G0704200 PROTEIN"/>
    <property type="match status" value="1"/>
</dbReference>
<dbReference type="Proteomes" id="UP000030748">
    <property type="component" value="Unassembled WGS sequence"/>
</dbReference>
<protein>
    <submittedName>
        <fullName evidence="2">Uncharacterized protein</fullName>
    </submittedName>
</protein>
<organism evidence="2 3">
    <name type="scientific">Erythranthe guttata</name>
    <name type="common">Yellow monkey flower</name>
    <name type="synonym">Mimulus guttatus</name>
    <dbReference type="NCBI Taxonomy" id="4155"/>
    <lineage>
        <taxon>Eukaryota</taxon>
        <taxon>Viridiplantae</taxon>
        <taxon>Streptophyta</taxon>
        <taxon>Embryophyta</taxon>
        <taxon>Tracheophyta</taxon>
        <taxon>Spermatophyta</taxon>
        <taxon>Magnoliopsida</taxon>
        <taxon>eudicotyledons</taxon>
        <taxon>Gunneridae</taxon>
        <taxon>Pentapetalae</taxon>
        <taxon>asterids</taxon>
        <taxon>lamiids</taxon>
        <taxon>Lamiales</taxon>
        <taxon>Phrymaceae</taxon>
        <taxon>Erythranthe</taxon>
    </lineage>
</organism>
<keyword evidence="1" id="KW-1133">Transmembrane helix</keyword>
<dbReference type="EMBL" id="KI630200">
    <property type="protein sequence ID" value="EYU45089.1"/>
    <property type="molecule type" value="Genomic_DNA"/>
</dbReference>
<feature type="transmembrane region" description="Helical" evidence="1">
    <location>
        <begin position="310"/>
        <end position="331"/>
    </location>
</feature>
<keyword evidence="1" id="KW-0812">Transmembrane</keyword>
<evidence type="ECO:0000256" key="1">
    <source>
        <dbReference type="SAM" id="Phobius"/>
    </source>
</evidence>
<dbReference type="AlphaFoldDB" id="A0A022RYF5"/>
<feature type="transmembrane region" description="Helical" evidence="1">
    <location>
        <begin position="201"/>
        <end position="221"/>
    </location>
</feature>
<feature type="transmembrane region" description="Helical" evidence="1">
    <location>
        <begin position="227"/>
        <end position="248"/>
    </location>
</feature>
<keyword evidence="1" id="KW-0472">Membrane</keyword>
<proteinExistence type="predicted"/>
<feature type="transmembrane region" description="Helical" evidence="1">
    <location>
        <begin position="120"/>
        <end position="144"/>
    </location>
</feature>
<evidence type="ECO:0000313" key="2">
    <source>
        <dbReference type="EMBL" id="EYU45089.1"/>
    </source>
</evidence>